<proteinExistence type="predicted"/>
<evidence type="ECO:0000313" key="1">
    <source>
        <dbReference type="EMBL" id="QWK51518.1"/>
    </source>
</evidence>
<name>A0A8F0FQB6_9CLOS</name>
<sequence length="212" mass="24016">MECVLKLRRALSSDFDTAGNSLEISNGWCRWRDSVLYYRLEFGDKLAFVFDKLYQSKSALQEMSKDLLEIMCSAGNVWMTNTSTFMSIVSQETVLARYRHTIGAKLLSRAISKSEYCTKSPPILYDLMQKVVATDLPECEILAVGYERSAHASDVFTFAHSCAVVRIDGKLHWFIDGAIPTDFEFAKILINDLSIANMLEVDIMDRLLSLLI</sequence>
<accession>A0A8F0FQB6</accession>
<dbReference type="EMBL" id="MT773593">
    <property type="protein sequence ID" value="QWK51518.1"/>
    <property type="molecule type" value="Genomic_RNA"/>
</dbReference>
<protein>
    <submittedName>
        <fullName evidence="1">ORF6</fullName>
    </submittedName>
</protein>
<reference evidence="1" key="2">
    <citation type="journal article" date="2021" name="Viruses">
        <title>Novel Ampeloviruses Infecting Cassava in Central Africa and the South-West Indian Ocean Islands.</title>
        <authorList>
            <person name="Kwibuka Y."/>
            <person name="Bisimwa E."/>
            <person name="Blouin A.G."/>
            <person name="Bragard C."/>
            <person name="Candresse T."/>
            <person name="Faure C."/>
            <person name="Filloux D."/>
            <person name="Lett J.-M."/>
            <person name="Maclot F."/>
            <person name="Marais A."/>
            <person name="Ravelomanantsoa S."/>
            <person name="Shakir S."/>
            <person name="Vanderschuren H."/>
            <person name="Massart S."/>
        </authorList>
    </citation>
    <scope>NUCLEOTIDE SEQUENCE</scope>
    <source>
        <strain evidence="1">MY-6mb-6</strain>
    </source>
</reference>
<organism evidence="1">
    <name type="scientific">Manihot esculenta associated ampelovirus 2</name>
    <dbReference type="NCBI Taxonomy" id="2843332"/>
    <lineage>
        <taxon>Viruses</taxon>
        <taxon>Riboviria</taxon>
        <taxon>Orthornavirae</taxon>
        <taxon>Kitrinoviricota</taxon>
        <taxon>Alsuviricetes</taxon>
        <taxon>Martellivirales</taxon>
        <taxon>Closteroviridae</taxon>
        <taxon>Ampelovirus</taxon>
    </lineage>
</organism>
<reference evidence="1" key="1">
    <citation type="submission" date="2020-06" db="EMBL/GenBank/DDBJ databases">
        <authorList>
            <person name="Kwibuka y."/>
            <person name="Bisimwa E."/>
            <person name="Blouin A."/>
            <person name="Bragard C."/>
            <person name="Candresse T."/>
            <person name="Faure C."/>
            <person name="Filloux D."/>
            <person name="Lett J.-M."/>
            <person name="Maclot F."/>
            <person name="Marais A."/>
            <person name="Ravelomanantsoa S."/>
            <person name="Vanderschuren H."/>
            <person name="Massart S."/>
        </authorList>
    </citation>
    <scope>NUCLEOTIDE SEQUENCE</scope>
    <source>
        <strain evidence="1">MY-6mb-6</strain>
    </source>
</reference>